<dbReference type="InterPro" id="IPR027417">
    <property type="entry name" value="P-loop_NTPase"/>
</dbReference>
<dbReference type="RefSeq" id="WP_073007657.1">
    <property type="nucleotide sequence ID" value="NZ_FRBW01000001.1"/>
</dbReference>
<name>A0A1M6ZDJ1_9HYPH</name>
<dbReference type="InterPro" id="IPR011104">
    <property type="entry name" value="Hpr_kin/Pase_C"/>
</dbReference>
<dbReference type="AlphaFoldDB" id="A0A1M6ZDJ1"/>
<feature type="domain" description="HPr kinase/phosphorylase C-terminal" evidence="1">
    <location>
        <begin position="3"/>
        <end position="103"/>
    </location>
</feature>
<sequence length="158" mass="16651">MSASQPSIHAGCVLVGPFGLLLRGASGSGKSALADCLVQQAGAKGHFAAHVSDDRTVLEGRTGGILVARPAKGLEGLLEVRGAGILSVAHEPEAVIRLIVDLLPAGKIDRLPEHQILEELVEGVLVARIEVAANLPQEAIRRIRWAFLRLFPNSSGYL</sequence>
<dbReference type="GO" id="GO:0006109">
    <property type="term" value="P:regulation of carbohydrate metabolic process"/>
    <property type="evidence" value="ECO:0007669"/>
    <property type="project" value="InterPro"/>
</dbReference>
<dbReference type="GO" id="GO:0000155">
    <property type="term" value="F:phosphorelay sensor kinase activity"/>
    <property type="evidence" value="ECO:0007669"/>
    <property type="project" value="InterPro"/>
</dbReference>
<dbReference type="Proteomes" id="UP000186002">
    <property type="component" value="Unassembled WGS sequence"/>
</dbReference>
<dbReference type="Pfam" id="PF07475">
    <property type="entry name" value="Hpr_kinase_C"/>
    <property type="match status" value="1"/>
</dbReference>
<dbReference type="GO" id="GO:0005524">
    <property type="term" value="F:ATP binding"/>
    <property type="evidence" value="ECO:0007669"/>
    <property type="project" value="InterPro"/>
</dbReference>
<keyword evidence="2" id="KW-0418">Kinase</keyword>
<proteinExistence type="predicted"/>
<keyword evidence="3" id="KW-1185">Reference proteome</keyword>
<organism evidence="2 3">
    <name type="scientific">Roseibium suaedae</name>
    <dbReference type="NCBI Taxonomy" id="735517"/>
    <lineage>
        <taxon>Bacteria</taxon>
        <taxon>Pseudomonadati</taxon>
        <taxon>Pseudomonadota</taxon>
        <taxon>Alphaproteobacteria</taxon>
        <taxon>Hyphomicrobiales</taxon>
        <taxon>Stappiaceae</taxon>
        <taxon>Roseibium</taxon>
    </lineage>
</organism>
<evidence type="ECO:0000313" key="3">
    <source>
        <dbReference type="Proteomes" id="UP000186002"/>
    </source>
</evidence>
<gene>
    <name evidence="2" type="ORF">SAMN05444272_0206</name>
</gene>
<dbReference type="EMBL" id="FRBW01000001">
    <property type="protein sequence ID" value="SHL28538.1"/>
    <property type="molecule type" value="Genomic_DNA"/>
</dbReference>
<reference evidence="2 3" key="1">
    <citation type="submission" date="2016-11" db="EMBL/GenBank/DDBJ databases">
        <authorList>
            <person name="Jaros S."/>
            <person name="Januszkiewicz K."/>
            <person name="Wedrychowicz H."/>
        </authorList>
    </citation>
    <scope>NUCLEOTIDE SEQUENCE [LARGE SCALE GENOMIC DNA]</scope>
    <source>
        <strain evidence="2 3">DSM 22153</strain>
    </source>
</reference>
<dbReference type="Gene3D" id="3.40.50.300">
    <property type="entry name" value="P-loop containing nucleotide triphosphate hydrolases"/>
    <property type="match status" value="1"/>
</dbReference>
<dbReference type="OrthoDB" id="8326226at2"/>
<evidence type="ECO:0000259" key="1">
    <source>
        <dbReference type="Pfam" id="PF07475"/>
    </source>
</evidence>
<protein>
    <submittedName>
        <fullName evidence="2">Hpr(Ser) kinase/phosphatase</fullName>
    </submittedName>
</protein>
<evidence type="ECO:0000313" key="2">
    <source>
        <dbReference type="EMBL" id="SHL28538.1"/>
    </source>
</evidence>
<dbReference type="SUPFAM" id="SSF53795">
    <property type="entry name" value="PEP carboxykinase-like"/>
    <property type="match status" value="1"/>
</dbReference>
<dbReference type="STRING" id="735517.SAMN05444272_0206"/>
<keyword evidence="2" id="KW-0808">Transferase</keyword>
<accession>A0A1M6ZDJ1</accession>